<dbReference type="PIRSF" id="PIRSF010386">
    <property type="entry name" value="RocB"/>
    <property type="match status" value="1"/>
</dbReference>
<dbReference type="Pfam" id="PF01546">
    <property type="entry name" value="Peptidase_M20"/>
    <property type="match status" value="1"/>
</dbReference>
<organism evidence="1 2">
    <name type="scientific">Alicyclobacillus fodiniaquatilis</name>
    <dbReference type="NCBI Taxonomy" id="1661150"/>
    <lineage>
        <taxon>Bacteria</taxon>
        <taxon>Bacillati</taxon>
        <taxon>Bacillota</taxon>
        <taxon>Bacilli</taxon>
        <taxon>Bacillales</taxon>
        <taxon>Alicyclobacillaceae</taxon>
        <taxon>Alicyclobacillus</taxon>
    </lineage>
</organism>
<dbReference type="PANTHER" id="PTHR43808:SF27">
    <property type="entry name" value="PROTEIN ROCB"/>
    <property type="match status" value="1"/>
</dbReference>
<evidence type="ECO:0000313" key="2">
    <source>
        <dbReference type="Proteomes" id="UP001597079"/>
    </source>
</evidence>
<sequence>MRNDEKWTWDRQDEAALQETILQLVRIPSVTGSQAEHDVASYLADRLRQVECAAADRTFEVEHFTTKDGQQTGVGALYRGHATRRTVVLIAHTDVVGVSDFGPNGQDAFDIPVWTARLLQGEVPLPAHAKADTMRGRWWFGRGVMDMKTGLAVHLHLFEKACKVGADSNLVFLAVPDEESQSRGMIAAVDLLRHWRQMYDLEYVLCLNGEPSFVPSDATSGAHIYSGTFGKILLGALAVGVPGHVGMPFSGLNAIQMISHLTTTLEAHPDVSEYTEQHKLVPVTCLWQRDLQETYSVQSPHMAAAFFHVPFFRRSPSQVLNLLRQTSDGAMRTLQHQIETAARKAGLLTSGEGHYITVHWLSELLSAEQNVLVSDDKDPLTGTLCAVKDIVNQAQVSHTGRLVLFIAPPVYPPVDASPDPVVSACIHRAKHVARERFDIQLEDRTAFPGLCDLSYTGYQLSQDWSGIAREMPGWGSAYSLPLQTMAELSIPVCNLGPYGKDAHQWTERLDVDYATRVLPALSMAVIEQAWSGCRQ</sequence>
<dbReference type="Gene3D" id="3.40.630.10">
    <property type="entry name" value="Zn peptidases"/>
    <property type="match status" value="1"/>
</dbReference>
<reference evidence="2" key="1">
    <citation type="journal article" date="2019" name="Int. J. Syst. Evol. Microbiol.">
        <title>The Global Catalogue of Microorganisms (GCM) 10K type strain sequencing project: providing services to taxonomists for standard genome sequencing and annotation.</title>
        <authorList>
            <consortium name="The Broad Institute Genomics Platform"/>
            <consortium name="The Broad Institute Genome Sequencing Center for Infectious Disease"/>
            <person name="Wu L."/>
            <person name="Ma J."/>
        </authorList>
    </citation>
    <scope>NUCLEOTIDE SEQUENCE [LARGE SCALE GENOMIC DNA]</scope>
    <source>
        <strain evidence="2">CGMCC 1.12286</strain>
    </source>
</reference>
<dbReference type="InterPro" id="IPR012166">
    <property type="entry name" value="Uncharacterised_RocB"/>
</dbReference>
<comment type="caution">
    <text evidence="1">The sequence shown here is derived from an EMBL/GenBank/DDBJ whole genome shotgun (WGS) entry which is preliminary data.</text>
</comment>
<name>A0ABW4JJB0_9BACL</name>
<accession>A0ABW4JJB0</accession>
<gene>
    <name evidence="1" type="ORF">ACFSB2_14250</name>
</gene>
<dbReference type="PANTHER" id="PTHR43808">
    <property type="entry name" value="ACETYLORNITHINE DEACETYLASE"/>
    <property type="match status" value="1"/>
</dbReference>
<dbReference type="EMBL" id="JBHUCX010000035">
    <property type="protein sequence ID" value="MFD1675861.1"/>
    <property type="molecule type" value="Genomic_DNA"/>
</dbReference>
<dbReference type="RefSeq" id="WP_377943742.1">
    <property type="nucleotide sequence ID" value="NZ_JBHUCX010000035.1"/>
</dbReference>
<protein>
    <submittedName>
        <fullName evidence="1">M20/M25/M40 family metallo-hydrolase</fullName>
    </submittedName>
</protein>
<proteinExistence type="predicted"/>
<dbReference type="Proteomes" id="UP001597079">
    <property type="component" value="Unassembled WGS sequence"/>
</dbReference>
<dbReference type="InterPro" id="IPR002933">
    <property type="entry name" value="Peptidase_M20"/>
</dbReference>
<keyword evidence="2" id="KW-1185">Reference proteome</keyword>
<evidence type="ECO:0000313" key="1">
    <source>
        <dbReference type="EMBL" id="MFD1675861.1"/>
    </source>
</evidence>
<dbReference type="InterPro" id="IPR050072">
    <property type="entry name" value="Peptidase_M20A"/>
</dbReference>
<dbReference type="SUPFAM" id="SSF53187">
    <property type="entry name" value="Zn-dependent exopeptidases"/>
    <property type="match status" value="1"/>
</dbReference>